<keyword evidence="4" id="KW-1185">Reference proteome</keyword>
<keyword evidence="1" id="KW-0175">Coiled coil</keyword>
<protein>
    <submittedName>
        <fullName evidence="3">Uncharacterized protein</fullName>
    </submittedName>
</protein>
<proteinExistence type="predicted"/>
<evidence type="ECO:0000256" key="2">
    <source>
        <dbReference type="SAM" id="Phobius"/>
    </source>
</evidence>
<feature type="transmembrane region" description="Helical" evidence="2">
    <location>
        <begin position="110"/>
        <end position="133"/>
    </location>
</feature>
<dbReference type="AlphaFoldDB" id="A0A6L8K8N5"/>
<feature type="coiled-coil region" evidence="1">
    <location>
        <begin position="21"/>
        <end position="58"/>
    </location>
</feature>
<name>A0A6L8K8N5_9BURK</name>
<evidence type="ECO:0000256" key="1">
    <source>
        <dbReference type="SAM" id="Coils"/>
    </source>
</evidence>
<evidence type="ECO:0000313" key="3">
    <source>
        <dbReference type="EMBL" id="MYM22947.1"/>
    </source>
</evidence>
<accession>A0A6L8K8N5</accession>
<sequence>MNPTSLDNQSGAADDTHIVRIVRLETQMDNVTSALISLQRTQESLQRTQESLQRTQEQNHLAMLAQLDALRTHIDKQIAGVNEKIDYVQRYTIERMDSLDARITTRIDRVYYWMVGFTVTNFAALLGIVVRWATN</sequence>
<dbReference type="EMBL" id="WWCN01000005">
    <property type="protein sequence ID" value="MYM22947.1"/>
    <property type="molecule type" value="Genomic_DNA"/>
</dbReference>
<keyword evidence="2" id="KW-0472">Membrane</keyword>
<comment type="caution">
    <text evidence="3">The sequence shown here is derived from an EMBL/GenBank/DDBJ whole genome shotgun (WGS) entry which is preliminary data.</text>
</comment>
<organism evidence="3 4">
    <name type="scientific">Duganella flavida</name>
    <dbReference type="NCBI Taxonomy" id="2692175"/>
    <lineage>
        <taxon>Bacteria</taxon>
        <taxon>Pseudomonadati</taxon>
        <taxon>Pseudomonadota</taxon>
        <taxon>Betaproteobacteria</taxon>
        <taxon>Burkholderiales</taxon>
        <taxon>Oxalobacteraceae</taxon>
        <taxon>Telluria group</taxon>
        <taxon>Duganella</taxon>
    </lineage>
</organism>
<reference evidence="3 4" key="1">
    <citation type="submission" date="2019-12" db="EMBL/GenBank/DDBJ databases">
        <title>Novel species isolated from a subtropical stream in China.</title>
        <authorList>
            <person name="Lu H."/>
        </authorList>
    </citation>
    <scope>NUCLEOTIDE SEQUENCE [LARGE SCALE GENOMIC DNA]</scope>
    <source>
        <strain evidence="3 4">FT135W</strain>
    </source>
</reference>
<evidence type="ECO:0000313" key="4">
    <source>
        <dbReference type="Proteomes" id="UP000479335"/>
    </source>
</evidence>
<keyword evidence="2" id="KW-1133">Transmembrane helix</keyword>
<gene>
    <name evidence="3" type="ORF">GTP46_09855</name>
</gene>
<dbReference type="RefSeq" id="WP_161006446.1">
    <property type="nucleotide sequence ID" value="NZ_WWCN01000005.1"/>
</dbReference>
<dbReference type="Proteomes" id="UP000479335">
    <property type="component" value="Unassembled WGS sequence"/>
</dbReference>
<keyword evidence="2" id="KW-0812">Transmembrane</keyword>